<feature type="transmembrane region" description="Helical" evidence="4">
    <location>
        <begin position="636"/>
        <end position="656"/>
    </location>
</feature>
<feature type="transmembrane region" description="Helical" evidence="4">
    <location>
        <begin position="862"/>
        <end position="893"/>
    </location>
</feature>
<evidence type="ECO:0000256" key="3">
    <source>
        <dbReference type="SAM" id="MobiDB-lite"/>
    </source>
</evidence>
<dbReference type="Proteomes" id="UP001597018">
    <property type="component" value="Unassembled WGS sequence"/>
</dbReference>
<reference evidence="7" key="1">
    <citation type="journal article" date="2019" name="Int. J. Syst. Evol. Microbiol.">
        <title>The Global Catalogue of Microorganisms (GCM) 10K type strain sequencing project: providing services to taxonomists for standard genome sequencing and annotation.</title>
        <authorList>
            <consortium name="The Broad Institute Genomics Platform"/>
            <consortium name="The Broad Institute Genome Sequencing Center for Infectious Disease"/>
            <person name="Wu L."/>
            <person name="Ma J."/>
        </authorList>
    </citation>
    <scope>NUCLEOTIDE SEQUENCE [LARGE SCALE GENOMIC DNA]</scope>
    <source>
        <strain evidence="7">CCUG 56401</strain>
    </source>
</reference>
<dbReference type="Gene3D" id="1.10.1200.10">
    <property type="entry name" value="ACP-like"/>
    <property type="match status" value="1"/>
</dbReference>
<feature type="transmembrane region" description="Helical" evidence="4">
    <location>
        <begin position="712"/>
        <end position="735"/>
    </location>
</feature>
<dbReference type="InterPro" id="IPR042099">
    <property type="entry name" value="ANL_N_sf"/>
</dbReference>
<evidence type="ECO:0000313" key="7">
    <source>
        <dbReference type="Proteomes" id="UP001597018"/>
    </source>
</evidence>
<dbReference type="PROSITE" id="PS50075">
    <property type="entry name" value="CARRIER"/>
    <property type="match status" value="1"/>
</dbReference>
<dbReference type="Gene3D" id="3.40.50.12780">
    <property type="entry name" value="N-terminal domain of ligase-like"/>
    <property type="match status" value="1"/>
</dbReference>
<name>A0ABW3FS84_9PSEU</name>
<evidence type="ECO:0000313" key="6">
    <source>
        <dbReference type="EMBL" id="MFD0920587.1"/>
    </source>
</evidence>
<dbReference type="InterPro" id="IPR025110">
    <property type="entry name" value="AMP-bd_C"/>
</dbReference>
<evidence type="ECO:0000256" key="1">
    <source>
        <dbReference type="ARBA" id="ARBA00022450"/>
    </source>
</evidence>
<feature type="transmembrane region" description="Helical" evidence="4">
    <location>
        <begin position="1142"/>
        <end position="1165"/>
    </location>
</feature>
<dbReference type="PANTHER" id="PTHR45527:SF1">
    <property type="entry name" value="FATTY ACID SYNTHASE"/>
    <property type="match status" value="1"/>
</dbReference>
<feature type="transmembrane region" description="Helical" evidence="4">
    <location>
        <begin position="668"/>
        <end position="692"/>
    </location>
</feature>
<dbReference type="InterPro" id="IPR036736">
    <property type="entry name" value="ACP-like_sf"/>
</dbReference>
<keyword evidence="4" id="KW-0812">Transmembrane</keyword>
<dbReference type="Pfam" id="PF00501">
    <property type="entry name" value="AMP-binding"/>
    <property type="match status" value="1"/>
</dbReference>
<dbReference type="NCBIfam" id="TIGR02353">
    <property type="entry name" value="NRPS_term_dom"/>
    <property type="match status" value="1"/>
</dbReference>
<dbReference type="RefSeq" id="WP_263248213.1">
    <property type="nucleotide sequence ID" value="NZ_BAABLT010000005.1"/>
</dbReference>
<dbReference type="InterPro" id="IPR045851">
    <property type="entry name" value="AMP-bd_C_sf"/>
</dbReference>
<dbReference type="SUPFAM" id="SSF47336">
    <property type="entry name" value="ACP-like"/>
    <property type="match status" value="1"/>
</dbReference>
<organism evidence="6 7">
    <name type="scientific">Saccharopolyspora rosea</name>
    <dbReference type="NCBI Taxonomy" id="524884"/>
    <lineage>
        <taxon>Bacteria</taxon>
        <taxon>Bacillati</taxon>
        <taxon>Actinomycetota</taxon>
        <taxon>Actinomycetes</taxon>
        <taxon>Pseudonocardiales</taxon>
        <taxon>Pseudonocardiaceae</taxon>
        <taxon>Saccharopolyspora</taxon>
    </lineage>
</organism>
<dbReference type="InterPro" id="IPR012728">
    <property type="entry name" value="Pls/PosA_C"/>
</dbReference>
<feature type="transmembrane region" description="Helical" evidence="4">
    <location>
        <begin position="1106"/>
        <end position="1130"/>
    </location>
</feature>
<dbReference type="PROSITE" id="PS00455">
    <property type="entry name" value="AMP_BINDING"/>
    <property type="match status" value="1"/>
</dbReference>
<dbReference type="Gene3D" id="2.160.10.10">
    <property type="entry name" value="Hexapeptide repeat proteins"/>
    <property type="match status" value="2"/>
</dbReference>
<sequence length="1319" mass="139449">MNEFRVSGVVTAHPSRRPQPRVRGHEPRTPAPTALHHVFEATCDVMPTAIAVECGDRRLTYRELDERANALAHHLRSRGVGVGARVGIMLRRSVRAYVALLAVLKTGAAYVPIDPAAPPDRIEFIAADAELALLLVDAPQELGEQPCPVVDVERAERAAGGGTAERPRATASGDPACYVIYTSGSTGRPKGVEVAQSSICNFVEVATHVYGVRSDDRVYQGMTLAFDFSIEEIWPAWAVGATVVAGPDGEARVGPGLAEFLRSSGVTVLCCVPTVLATVEDDLPALRTLLVGGEACPAELVERWSRPGRRMLNTYGPTETTVTATWAELRPGRPVTIGTPMPTYRVEIRDDADRLVPDGEVGEICVRGVGVARRYLNRPELTAEKFRTDAEGRYYRTGDLGRVLPGGEIEYLGRADSEVKVRGHRVDLQEVESLLLEHGSVGGAVVRALPGGTELAAYVTRSSPEPRDGAFVAELHDGMRRRLPPYMVPAYVEVLDALPMLPSGKVDRSALPDPVGGRLVAAGAAHEPPATPVERAVAEVWAQVLNLAVDELSVHADFFTDLGGHSLLATTLVSRLRESGTAPALSVAALYANPTVRQLTEHLTDTGDPAEPAADQPPPCTHSTGRVAVAGTAQLAVAYVLALVFALPLLGVLALRGGRLDVTAIWQGAAAVAVGFVLLRLLLPVLACRLLTARLRPGHYPLWGATYLRVWSAQALLGLAPLGTLSGSPLLAPYLRLLGARVGARTHLAAASVGIPSLVEIGDDASVGYGARLETTHVEGGRLHVGPVAVGAGAFVGANAVLMPGARLGDGAHLDEQSLLASGQEAGAGRRWSGSPARRTDEPHPVLSRIGARSAAGWPVRLLLGFAVAWLGLELLPFLVAVPSLVLVVLAGFRYGLPGALVAAVVSGPLFVLTSCLVVAVGKRLVLHRAPVGVHPARTALGLRKHVADRLLAFSLAATNALYATLYTPPWLRALGARIGSRAEVSTVSHLDPDLLDLGDECFVADMASLGPATFHRGHVVLGRTRLEHRSFAGNAALARAGADLAANSLVGVHSVTPPEGTTEGGSWLGSPPMFLPRREQSASFADELTFRPGRGRVAERLLIEFFRIALPPALLSLALTGAVLALWRLVLAGGLAVAAPLAPVVGAAAALAVVLTVVLLKWVVVGRYRPRVEPLWSRFVRRTEFVTGLYESAAVPVLLGGLAGTPLLPVMLRLFGARIGRRVWLSTTYLTEFDLVRLGDDVAVGPATSLQTHLFEDRVMKMSTVTVRSGASVGGRSVVLYDGVVGRGAGLDALSLVMKGEHLEPGTRWRGIPCRAVG</sequence>
<dbReference type="Pfam" id="PF13193">
    <property type="entry name" value="AMP-binding_C"/>
    <property type="match status" value="1"/>
</dbReference>
<evidence type="ECO:0000256" key="2">
    <source>
        <dbReference type="ARBA" id="ARBA00022553"/>
    </source>
</evidence>
<dbReference type="NCBIfam" id="TIGR01733">
    <property type="entry name" value="AA-adenyl-dom"/>
    <property type="match status" value="1"/>
</dbReference>
<dbReference type="InterPro" id="IPR000873">
    <property type="entry name" value="AMP-dep_synth/lig_dom"/>
</dbReference>
<dbReference type="Gene3D" id="3.30.300.30">
    <property type="match status" value="1"/>
</dbReference>
<dbReference type="InterPro" id="IPR010071">
    <property type="entry name" value="AA_adenyl_dom"/>
</dbReference>
<dbReference type="InterPro" id="IPR011004">
    <property type="entry name" value="Trimer_LpxA-like_sf"/>
</dbReference>
<keyword evidence="2" id="KW-0597">Phosphoprotein</keyword>
<dbReference type="InterPro" id="IPR020806">
    <property type="entry name" value="PKS_PP-bd"/>
</dbReference>
<comment type="caution">
    <text evidence="6">The sequence shown here is derived from an EMBL/GenBank/DDBJ whole genome shotgun (WGS) entry which is preliminary data.</text>
</comment>
<dbReference type="InterPro" id="IPR020845">
    <property type="entry name" value="AMP-binding_CS"/>
</dbReference>
<accession>A0ABW3FS84</accession>
<dbReference type="InterPro" id="IPR006162">
    <property type="entry name" value="Ppantetheine_attach_site"/>
</dbReference>
<dbReference type="Pfam" id="PF00550">
    <property type="entry name" value="PP-binding"/>
    <property type="match status" value="1"/>
</dbReference>
<proteinExistence type="predicted"/>
<evidence type="ECO:0000256" key="4">
    <source>
        <dbReference type="SAM" id="Phobius"/>
    </source>
</evidence>
<feature type="region of interest" description="Disordered" evidence="3">
    <location>
        <begin position="1"/>
        <end position="29"/>
    </location>
</feature>
<dbReference type="CDD" id="cd05930">
    <property type="entry name" value="A_NRPS"/>
    <property type="match status" value="1"/>
</dbReference>
<feature type="transmembrane region" description="Helical" evidence="4">
    <location>
        <begin position="899"/>
        <end position="921"/>
    </location>
</feature>
<dbReference type="SMART" id="SM00823">
    <property type="entry name" value="PKS_PP"/>
    <property type="match status" value="1"/>
</dbReference>
<evidence type="ECO:0000259" key="5">
    <source>
        <dbReference type="PROSITE" id="PS50075"/>
    </source>
</evidence>
<feature type="domain" description="Carrier" evidence="5">
    <location>
        <begin position="528"/>
        <end position="607"/>
    </location>
</feature>
<keyword evidence="4" id="KW-1133">Transmembrane helix</keyword>
<gene>
    <name evidence="6" type="ORF">ACFQ16_12610</name>
</gene>
<dbReference type="EMBL" id="JBHTIW010000007">
    <property type="protein sequence ID" value="MFD0920587.1"/>
    <property type="molecule type" value="Genomic_DNA"/>
</dbReference>
<dbReference type="PANTHER" id="PTHR45527">
    <property type="entry name" value="NONRIBOSOMAL PEPTIDE SYNTHETASE"/>
    <property type="match status" value="1"/>
</dbReference>
<keyword evidence="7" id="KW-1185">Reference proteome</keyword>
<keyword evidence="4" id="KW-0472">Membrane</keyword>
<dbReference type="SUPFAM" id="SSF56801">
    <property type="entry name" value="Acetyl-CoA synthetase-like"/>
    <property type="match status" value="1"/>
</dbReference>
<keyword evidence="1" id="KW-0596">Phosphopantetheine</keyword>
<dbReference type="SUPFAM" id="SSF51161">
    <property type="entry name" value="Trimeric LpxA-like enzymes"/>
    <property type="match status" value="3"/>
</dbReference>
<dbReference type="InterPro" id="IPR009081">
    <property type="entry name" value="PP-bd_ACP"/>
</dbReference>
<dbReference type="PROSITE" id="PS00012">
    <property type="entry name" value="PHOSPHOPANTETHEINE"/>
    <property type="match status" value="1"/>
</dbReference>
<feature type="transmembrane region" description="Helical" evidence="4">
    <location>
        <begin position="1186"/>
        <end position="1209"/>
    </location>
</feature>
<feature type="region of interest" description="Disordered" evidence="3">
    <location>
        <begin position="823"/>
        <end position="844"/>
    </location>
</feature>
<protein>
    <submittedName>
        <fullName evidence="6">Pls/PosA family non-ribosomal peptide synthetase</fullName>
    </submittedName>
</protein>